<dbReference type="SUPFAM" id="SSF55729">
    <property type="entry name" value="Acyl-CoA N-acyltransferases (Nat)"/>
    <property type="match status" value="1"/>
</dbReference>
<dbReference type="OrthoDB" id="30840at2759"/>
<dbReference type="InterPro" id="IPR000182">
    <property type="entry name" value="GNAT_dom"/>
</dbReference>
<dbReference type="PANTHER" id="PTHR10908:SF0">
    <property type="entry name" value="SEROTONIN N-ACETYLTRANSFERASE"/>
    <property type="match status" value="1"/>
</dbReference>
<comment type="caution">
    <text evidence="4">The sequence shown here is derived from an EMBL/GenBank/DDBJ whole genome shotgun (WGS) entry which is preliminary data.</text>
</comment>
<sequence>MTQPMRPCATDSLYKDLEAKYGLREVQLPENMHLRPLNVFDLDAVDELEAAAFSPSERASRERIEYRLRTCPELCLGLFKREYVWDEEASEGAVGVAAAKATECKETIVGHILATKMLTDTIVDEAMEIPDLDKRGIPVNKSDKRGHQETGRFIGIHAVAIHPDFQRMGLGFVMLKDYVQSLFSLQTADGISIIVHDKYVSFYERNGFENRGKSECQYAGSTWLDMYLPFDTYDDRSWE</sequence>
<evidence type="ECO:0000256" key="2">
    <source>
        <dbReference type="ARBA" id="ARBA00023315"/>
    </source>
</evidence>
<name>A0A2T0FBP4_9ASCO</name>
<dbReference type="InterPro" id="IPR051635">
    <property type="entry name" value="SNAT-like"/>
</dbReference>
<gene>
    <name evidence="4" type="ORF">B9G98_00011</name>
</gene>
<dbReference type="GO" id="GO:0004059">
    <property type="term" value="F:aralkylamine N-acetyltransferase activity"/>
    <property type="evidence" value="ECO:0007669"/>
    <property type="project" value="TreeGrafter"/>
</dbReference>
<dbReference type="EMBL" id="NDIQ01000001">
    <property type="protein sequence ID" value="PRT52391.1"/>
    <property type="molecule type" value="Genomic_DNA"/>
</dbReference>
<dbReference type="Pfam" id="PF13673">
    <property type="entry name" value="Acetyltransf_10"/>
    <property type="match status" value="1"/>
</dbReference>
<proteinExistence type="predicted"/>
<dbReference type="Proteomes" id="UP000238350">
    <property type="component" value="Unassembled WGS sequence"/>
</dbReference>
<evidence type="ECO:0000256" key="1">
    <source>
        <dbReference type="ARBA" id="ARBA00022679"/>
    </source>
</evidence>
<keyword evidence="1 4" id="KW-0808">Transferase</keyword>
<keyword evidence="5" id="KW-1185">Reference proteome</keyword>
<dbReference type="Gene3D" id="3.40.630.30">
    <property type="match status" value="1"/>
</dbReference>
<evidence type="ECO:0000259" key="3">
    <source>
        <dbReference type="PROSITE" id="PS51186"/>
    </source>
</evidence>
<dbReference type="CDD" id="cd04301">
    <property type="entry name" value="NAT_SF"/>
    <property type="match status" value="1"/>
</dbReference>
<evidence type="ECO:0000313" key="4">
    <source>
        <dbReference type="EMBL" id="PRT52391.1"/>
    </source>
</evidence>
<protein>
    <submittedName>
        <fullName evidence="4">Polyamine N-acetyltransferase 1</fullName>
    </submittedName>
</protein>
<feature type="domain" description="N-acetyltransferase" evidence="3">
    <location>
        <begin position="32"/>
        <end position="229"/>
    </location>
</feature>
<dbReference type="PROSITE" id="PS51186">
    <property type="entry name" value="GNAT"/>
    <property type="match status" value="1"/>
</dbReference>
<organism evidence="4 5">
    <name type="scientific">Wickerhamiella sorbophila</name>
    <dbReference type="NCBI Taxonomy" id="45607"/>
    <lineage>
        <taxon>Eukaryota</taxon>
        <taxon>Fungi</taxon>
        <taxon>Dikarya</taxon>
        <taxon>Ascomycota</taxon>
        <taxon>Saccharomycotina</taxon>
        <taxon>Dipodascomycetes</taxon>
        <taxon>Dipodascales</taxon>
        <taxon>Trichomonascaceae</taxon>
        <taxon>Wickerhamiella</taxon>
    </lineage>
</organism>
<dbReference type="STRING" id="45607.A0A2T0FBP4"/>
<evidence type="ECO:0000313" key="5">
    <source>
        <dbReference type="Proteomes" id="UP000238350"/>
    </source>
</evidence>
<dbReference type="PANTHER" id="PTHR10908">
    <property type="entry name" value="SEROTONIN N-ACETYLTRANSFERASE"/>
    <property type="match status" value="1"/>
</dbReference>
<dbReference type="GeneID" id="36513760"/>
<reference evidence="4 5" key="1">
    <citation type="submission" date="2017-04" db="EMBL/GenBank/DDBJ databases">
        <title>Genome sequencing of [Candida] sorbophila.</title>
        <authorList>
            <person name="Ahn J.O."/>
        </authorList>
    </citation>
    <scope>NUCLEOTIDE SEQUENCE [LARGE SCALE GENOMIC DNA]</scope>
    <source>
        <strain evidence="4 5">DS02</strain>
    </source>
</reference>
<keyword evidence="2" id="KW-0012">Acyltransferase</keyword>
<dbReference type="InterPro" id="IPR016181">
    <property type="entry name" value="Acyl_CoA_acyltransferase"/>
</dbReference>
<accession>A0A2T0FBP4</accession>
<dbReference type="RefSeq" id="XP_024662337.1">
    <property type="nucleotide sequence ID" value="XM_024806569.1"/>
</dbReference>
<dbReference type="GO" id="GO:0005737">
    <property type="term" value="C:cytoplasm"/>
    <property type="evidence" value="ECO:0007669"/>
    <property type="project" value="TreeGrafter"/>
</dbReference>
<dbReference type="AlphaFoldDB" id="A0A2T0FBP4"/>